<protein>
    <submittedName>
        <fullName evidence="14">Ion channel</fullName>
    </submittedName>
</protein>
<evidence type="ECO:0000313" key="14">
    <source>
        <dbReference type="WBParaSite" id="NBR_0001497701-mRNA-1"/>
    </source>
</evidence>
<dbReference type="EMBL" id="UYSL01021558">
    <property type="protein sequence ID" value="VDL78572.1"/>
    <property type="molecule type" value="Genomic_DNA"/>
</dbReference>
<keyword evidence="6 10" id="KW-0472">Membrane</keyword>
<dbReference type="PANTHER" id="PTHR11003">
    <property type="entry name" value="POTASSIUM CHANNEL, SUBFAMILY K"/>
    <property type="match status" value="1"/>
</dbReference>
<keyword evidence="4 10" id="KW-1133">Transmembrane helix</keyword>
<evidence type="ECO:0000256" key="6">
    <source>
        <dbReference type="ARBA" id="ARBA00023136"/>
    </source>
</evidence>
<feature type="transmembrane region" description="Helical" evidence="10">
    <location>
        <begin position="316"/>
        <end position="340"/>
    </location>
</feature>
<keyword evidence="3 8" id="KW-0812">Transmembrane</keyword>
<evidence type="ECO:0000256" key="7">
    <source>
        <dbReference type="ARBA" id="ARBA00023303"/>
    </source>
</evidence>
<dbReference type="PRINTS" id="PR01333">
    <property type="entry name" value="2POREKCHANEL"/>
</dbReference>
<dbReference type="GO" id="GO:0030322">
    <property type="term" value="P:stabilization of membrane potential"/>
    <property type="evidence" value="ECO:0007669"/>
    <property type="project" value="TreeGrafter"/>
</dbReference>
<keyword evidence="5 8" id="KW-0406">Ion transport</keyword>
<evidence type="ECO:0000256" key="9">
    <source>
        <dbReference type="SAM" id="MobiDB-lite"/>
    </source>
</evidence>
<dbReference type="PANTHER" id="PTHR11003:SF305">
    <property type="entry name" value="POTASSIUM CHANNEL DOMAIN-CONTAINING PROTEIN"/>
    <property type="match status" value="1"/>
</dbReference>
<name>A0A0N4YE78_NIPBR</name>
<evidence type="ECO:0000259" key="11">
    <source>
        <dbReference type="Pfam" id="PF07885"/>
    </source>
</evidence>
<dbReference type="AlphaFoldDB" id="A0A0N4YE78"/>
<comment type="subcellular location">
    <subcellularLocation>
        <location evidence="1">Membrane</location>
        <topology evidence="1">Multi-pass membrane protein</topology>
    </subcellularLocation>
</comment>
<dbReference type="GO" id="GO:0015271">
    <property type="term" value="F:outward rectifier potassium channel activity"/>
    <property type="evidence" value="ECO:0007669"/>
    <property type="project" value="TreeGrafter"/>
</dbReference>
<feature type="region of interest" description="Disordered" evidence="9">
    <location>
        <begin position="67"/>
        <end position="86"/>
    </location>
</feature>
<evidence type="ECO:0000256" key="5">
    <source>
        <dbReference type="ARBA" id="ARBA00023065"/>
    </source>
</evidence>
<evidence type="ECO:0000256" key="1">
    <source>
        <dbReference type="ARBA" id="ARBA00004141"/>
    </source>
</evidence>
<dbReference type="Pfam" id="PF07885">
    <property type="entry name" value="Ion_trans_2"/>
    <property type="match status" value="2"/>
</dbReference>
<keyword evidence="2 8" id="KW-0813">Transport</keyword>
<keyword evidence="7 8" id="KW-0407">Ion channel</keyword>
<dbReference type="Gene3D" id="1.10.287.70">
    <property type="match status" value="1"/>
</dbReference>
<organism evidence="14">
    <name type="scientific">Nippostrongylus brasiliensis</name>
    <name type="common">Rat hookworm</name>
    <dbReference type="NCBI Taxonomy" id="27835"/>
    <lineage>
        <taxon>Eukaryota</taxon>
        <taxon>Metazoa</taxon>
        <taxon>Ecdysozoa</taxon>
        <taxon>Nematoda</taxon>
        <taxon>Chromadorea</taxon>
        <taxon>Rhabditida</taxon>
        <taxon>Rhabditina</taxon>
        <taxon>Rhabditomorpha</taxon>
        <taxon>Strongyloidea</taxon>
        <taxon>Heligmosomidae</taxon>
        <taxon>Nippostrongylus</taxon>
    </lineage>
</organism>
<feature type="region of interest" description="Disordered" evidence="9">
    <location>
        <begin position="1"/>
        <end position="56"/>
    </location>
</feature>
<feature type="transmembrane region" description="Helical" evidence="10">
    <location>
        <begin position="278"/>
        <end position="295"/>
    </location>
</feature>
<feature type="compositionally biased region" description="Polar residues" evidence="9">
    <location>
        <begin position="27"/>
        <end position="37"/>
    </location>
</feature>
<feature type="domain" description="Potassium channel" evidence="11">
    <location>
        <begin position="327"/>
        <end position="401"/>
    </location>
</feature>
<evidence type="ECO:0000256" key="10">
    <source>
        <dbReference type="SAM" id="Phobius"/>
    </source>
</evidence>
<keyword evidence="13" id="KW-1185">Reference proteome</keyword>
<feature type="transmembrane region" description="Helical" evidence="10">
    <location>
        <begin position="154"/>
        <end position="176"/>
    </location>
</feature>
<dbReference type="OMA" id="YYERNAH"/>
<dbReference type="GO" id="GO:0022841">
    <property type="term" value="F:potassium ion leak channel activity"/>
    <property type="evidence" value="ECO:0007669"/>
    <property type="project" value="TreeGrafter"/>
</dbReference>
<proteinExistence type="inferred from homology"/>
<dbReference type="SUPFAM" id="SSF81324">
    <property type="entry name" value="Voltage-gated potassium channels"/>
    <property type="match status" value="2"/>
</dbReference>
<dbReference type="InterPro" id="IPR013099">
    <property type="entry name" value="K_chnl_dom"/>
</dbReference>
<feature type="transmembrane region" description="Helical" evidence="10">
    <location>
        <begin position="352"/>
        <end position="371"/>
    </location>
</feature>
<reference evidence="14" key="1">
    <citation type="submission" date="2017-02" db="UniProtKB">
        <authorList>
            <consortium name="WormBaseParasite"/>
        </authorList>
    </citation>
    <scope>IDENTIFICATION</scope>
</reference>
<dbReference type="InterPro" id="IPR003280">
    <property type="entry name" value="2pore_dom_K_chnl"/>
</dbReference>
<sequence>MSIEEPEAAAQSNDNTPIDTPPDTPNGGISHSRSGRFQTVKVKDGETSIPPSASGASVISSLCVETESPSKDAGLPVRPPRRGHHAQELNPKAIAVQSDKDYDLLERLRSEHLARQTNYQAFQEGLRSKKTRRGDPCSRLCRGLRALFSDPRRFGFQHICLLLMVLTYTLLGAGMVRIRKAALDKTILAIAEEMTVTINDPRRTVDVNTMVTFLESAYVTLLKQESAYTGSTFYKAEDMEHNLKWTFGSSFFFSMNVFTTTGYGSIAPESIAGKSCVIVYGFLFVPLTLVVIRHLGNWTLLMKIRKRNPVEDGEVFTLPVFTCMFIMLVYLMTTTTFIFFYDALSGPPDSGISYFLSFYFSFISISTIGLGDVMPNNVTFDPTITILFFFGMPLMKVVNSSTYQCVEKTTIGMLSFMEHRLASFLQGRSSVAPEMTKSRAVTLTDGNQAQMQEMTDPRNEVTIGSLLTFIKSDAHVYGRQFGRLNLTARKETV</sequence>
<evidence type="ECO:0000256" key="8">
    <source>
        <dbReference type="RuleBase" id="RU003857"/>
    </source>
</evidence>
<evidence type="ECO:0000256" key="2">
    <source>
        <dbReference type="ARBA" id="ARBA00022448"/>
    </source>
</evidence>
<gene>
    <name evidence="12" type="ORF">NBR_LOCUS14978</name>
</gene>
<reference evidence="12 13" key="2">
    <citation type="submission" date="2018-11" db="EMBL/GenBank/DDBJ databases">
        <authorList>
            <consortium name="Pathogen Informatics"/>
        </authorList>
    </citation>
    <scope>NUCLEOTIDE SEQUENCE [LARGE SCALE GENOMIC DNA]</scope>
</reference>
<dbReference type="WBParaSite" id="NBR_0001497701-mRNA-1">
    <property type="protein sequence ID" value="NBR_0001497701-mRNA-1"/>
    <property type="gene ID" value="NBR_0001497701"/>
</dbReference>
<dbReference type="GO" id="GO:0005886">
    <property type="term" value="C:plasma membrane"/>
    <property type="evidence" value="ECO:0007669"/>
    <property type="project" value="TreeGrafter"/>
</dbReference>
<evidence type="ECO:0000313" key="12">
    <source>
        <dbReference type="EMBL" id="VDL78572.1"/>
    </source>
</evidence>
<evidence type="ECO:0000256" key="3">
    <source>
        <dbReference type="ARBA" id="ARBA00022692"/>
    </source>
</evidence>
<evidence type="ECO:0000313" key="13">
    <source>
        <dbReference type="Proteomes" id="UP000271162"/>
    </source>
</evidence>
<feature type="transmembrane region" description="Helical" evidence="10">
    <location>
        <begin position="245"/>
        <end position="266"/>
    </location>
</feature>
<comment type="similarity">
    <text evidence="8">Belongs to the two pore domain potassium channel (TC 1.A.1.8) family.</text>
</comment>
<dbReference type="Proteomes" id="UP000271162">
    <property type="component" value="Unassembled WGS sequence"/>
</dbReference>
<accession>A0A0N4YE78</accession>
<feature type="domain" description="Potassium channel" evidence="11">
    <location>
        <begin position="230"/>
        <end position="298"/>
    </location>
</feature>
<evidence type="ECO:0000256" key="4">
    <source>
        <dbReference type="ARBA" id="ARBA00022989"/>
    </source>
</evidence>